<sequence length="106" mass="12347">MADGKETNTVNVNRKGKPKRLNPERFSIFVYKILKELHPNTEISRHAMAKMNCIIHYVYGRIEDEINRLSNLNEIDIITTREVQRAVRLVFSGDLSDHAVRAEIKR</sequence>
<protein>
    <recommendedName>
        <fullName evidence="4">Histone H2B</fullName>
    </recommendedName>
</protein>
<dbReference type="InterPro" id="IPR009072">
    <property type="entry name" value="Histone-fold"/>
</dbReference>
<dbReference type="PRINTS" id="PR00621">
    <property type="entry name" value="HISTONEH2B"/>
</dbReference>
<dbReference type="EMBL" id="JADBJN010000003">
    <property type="protein sequence ID" value="KAG5669910.1"/>
    <property type="molecule type" value="Genomic_DNA"/>
</dbReference>
<dbReference type="InterPro" id="IPR000558">
    <property type="entry name" value="Histone_H2B"/>
</dbReference>
<proteinExistence type="inferred from homology"/>
<dbReference type="GO" id="GO:0046982">
    <property type="term" value="F:protein heterodimerization activity"/>
    <property type="evidence" value="ECO:0007669"/>
    <property type="project" value="InterPro"/>
</dbReference>
<accession>A0A9J6BKK8</accession>
<comment type="caution">
    <text evidence="2">The sequence shown here is derived from an EMBL/GenBank/DDBJ whole genome shotgun (WGS) entry which is preliminary data.</text>
</comment>
<evidence type="ECO:0000256" key="1">
    <source>
        <dbReference type="ARBA" id="ARBA00006846"/>
    </source>
</evidence>
<dbReference type="GO" id="GO:0003677">
    <property type="term" value="F:DNA binding"/>
    <property type="evidence" value="ECO:0007669"/>
    <property type="project" value="InterPro"/>
</dbReference>
<dbReference type="GO" id="GO:0000786">
    <property type="term" value="C:nucleosome"/>
    <property type="evidence" value="ECO:0007669"/>
    <property type="project" value="InterPro"/>
</dbReference>
<dbReference type="PANTHER" id="PTHR23428">
    <property type="entry name" value="HISTONE H2B"/>
    <property type="match status" value="1"/>
</dbReference>
<dbReference type="Gene3D" id="1.10.20.10">
    <property type="entry name" value="Histone, subunit A"/>
    <property type="match status" value="1"/>
</dbReference>
<reference evidence="2" key="1">
    <citation type="submission" date="2021-03" db="EMBL/GenBank/DDBJ databases">
        <title>Chromosome level genome of the anhydrobiotic midge Polypedilum vanderplanki.</title>
        <authorList>
            <person name="Yoshida Y."/>
            <person name="Kikawada T."/>
            <person name="Gusev O."/>
        </authorList>
    </citation>
    <scope>NUCLEOTIDE SEQUENCE</scope>
    <source>
        <strain evidence="2">NIAS01</strain>
        <tissue evidence="2">Whole body or cell culture</tissue>
    </source>
</reference>
<dbReference type="GO" id="GO:0030527">
    <property type="term" value="F:structural constituent of chromatin"/>
    <property type="evidence" value="ECO:0007669"/>
    <property type="project" value="InterPro"/>
</dbReference>
<evidence type="ECO:0000313" key="3">
    <source>
        <dbReference type="Proteomes" id="UP001107558"/>
    </source>
</evidence>
<dbReference type="AlphaFoldDB" id="A0A9J6BKK8"/>
<comment type="similarity">
    <text evidence="1">Belongs to the histone H2B family.</text>
</comment>
<dbReference type="Proteomes" id="UP001107558">
    <property type="component" value="Chromosome 3"/>
</dbReference>
<dbReference type="OrthoDB" id="7758076at2759"/>
<evidence type="ECO:0008006" key="4">
    <source>
        <dbReference type="Google" id="ProtNLM"/>
    </source>
</evidence>
<dbReference type="SUPFAM" id="SSF47113">
    <property type="entry name" value="Histone-fold"/>
    <property type="match status" value="1"/>
</dbReference>
<organism evidence="2 3">
    <name type="scientific">Polypedilum vanderplanki</name>
    <name type="common">Sleeping chironomid midge</name>
    <dbReference type="NCBI Taxonomy" id="319348"/>
    <lineage>
        <taxon>Eukaryota</taxon>
        <taxon>Metazoa</taxon>
        <taxon>Ecdysozoa</taxon>
        <taxon>Arthropoda</taxon>
        <taxon>Hexapoda</taxon>
        <taxon>Insecta</taxon>
        <taxon>Pterygota</taxon>
        <taxon>Neoptera</taxon>
        <taxon>Endopterygota</taxon>
        <taxon>Diptera</taxon>
        <taxon>Nematocera</taxon>
        <taxon>Chironomoidea</taxon>
        <taxon>Chironomidae</taxon>
        <taxon>Chironominae</taxon>
        <taxon>Polypedilum</taxon>
        <taxon>Polypedilum</taxon>
    </lineage>
</organism>
<gene>
    <name evidence="2" type="ORF">PVAND_000200</name>
</gene>
<dbReference type="SMART" id="SM00427">
    <property type="entry name" value="H2B"/>
    <property type="match status" value="1"/>
</dbReference>
<keyword evidence="3" id="KW-1185">Reference proteome</keyword>
<evidence type="ECO:0000313" key="2">
    <source>
        <dbReference type="EMBL" id="KAG5669910.1"/>
    </source>
</evidence>
<name>A0A9J6BKK8_POLVA</name>